<feature type="transmembrane region" description="Helical" evidence="1">
    <location>
        <begin position="205"/>
        <end position="228"/>
    </location>
</feature>
<reference evidence="2 3" key="1">
    <citation type="submission" date="2024-07" db="EMBL/GenBank/DDBJ databases">
        <title>Section-level genome sequencing and comparative genomics of Aspergillus sections Usti and Cavernicolus.</title>
        <authorList>
            <consortium name="Lawrence Berkeley National Laboratory"/>
            <person name="Nybo J.L."/>
            <person name="Vesth T.C."/>
            <person name="Theobald S."/>
            <person name="Frisvad J.C."/>
            <person name="Larsen T.O."/>
            <person name="Kjaerboelling I."/>
            <person name="Rothschild-Mancinelli K."/>
            <person name="Lyhne E.K."/>
            <person name="Kogle M.E."/>
            <person name="Barry K."/>
            <person name="Clum A."/>
            <person name="Na H."/>
            <person name="Ledsgaard L."/>
            <person name="Lin J."/>
            <person name="Lipzen A."/>
            <person name="Kuo A."/>
            <person name="Riley R."/>
            <person name="Mondo S."/>
            <person name="LaButti K."/>
            <person name="Haridas S."/>
            <person name="Pangalinan J."/>
            <person name="Salamov A.A."/>
            <person name="Simmons B.A."/>
            <person name="Magnuson J.K."/>
            <person name="Chen J."/>
            <person name="Drula E."/>
            <person name="Henrissat B."/>
            <person name="Wiebenga A."/>
            <person name="Lubbers R.J."/>
            <person name="Gomes A.C."/>
            <person name="Makela M.R."/>
            <person name="Stajich J."/>
            <person name="Grigoriev I.V."/>
            <person name="Mortensen U.H."/>
            <person name="De vries R.P."/>
            <person name="Baker S.E."/>
            <person name="Andersen M.R."/>
        </authorList>
    </citation>
    <scope>NUCLEOTIDE SEQUENCE [LARGE SCALE GENOMIC DNA]</scope>
    <source>
        <strain evidence="2 3">CBS 600.67</strain>
    </source>
</reference>
<evidence type="ECO:0000313" key="3">
    <source>
        <dbReference type="Proteomes" id="UP001610335"/>
    </source>
</evidence>
<evidence type="ECO:0000313" key="2">
    <source>
        <dbReference type="EMBL" id="KAL2824507.1"/>
    </source>
</evidence>
<protein>
    <recommendedName>
        <fullName evidence="4">F-box domain-containing protein</fullName>
    </recommendedName>
</protein>
<keyword evidence="1" id="KW-0812">Transmembrane</keyword>
<organism evidence="2 3">
    <name type="scientific">Aspergillus cavernicola</name>
    <dbReference type="NCBI Taxonomy" id="176166"/>
    <lineage>
        <taxon>Eukaryota</taxon>
        <taxon>Fungi</taxon>
        <taxon>Dikarya</taxon>
        <taxon>Ascomycota</taxon>
        <taxon>Pezizomycotina</taxon>
        <taxon>Eurotiomycetes</taxon>
        <taxon>Eurotiomycetidae</taxon>
        <taxon>Eurotiales</taxon>
        <taxon>Aspergillaceae</taxon>
        <taxon>Aspergillus</taxon>
        <taxon>Aspergillus subgen. Nidulantes</taxon>
    </lineage>
</organism>
<name>A0ABR4IA36_9EURO</name>
<accession>A0ABR4IA36</accession>
<gene>
    <name evidence="2" type="ORF">BDW59DRAFT_147443</name>
</gene>
<keyword evidence="1" id="KW-0472">Membrane</keyword>
<dbReference type="SUPFAM" id="SSF52047">
    <property type="entry name" value="RNI-like"/>
    <property type="match status" value="1"/>
</dbReference>
<dbReference type="Proteomes" id="UP001610335">
    <property type="component" value="Unassembled WGS sequence"/>
</dbReference>
<sequence length="230" mass="25985">MIHAFPRGFNYLIPRGWPIHPAGTSPPEANPWEVKAVKHRFRGFGIVTRALAQYTEQHISEFIININFLETGLNCRVFREANTEYNNFATFLRQPNFTCLDLALLVGGQEDREWRCYKSGLHAALREAKNLQQISLHTNVKSDPAADNTARGTSGGSHVQFMSLRIIFPVDAWSNLRRFRLSGFLINKDDLVSFLSACPDTLRSLHLRASCISFTMVATGLLFSLICARN</sequence>
<evidence type="ECO:0000256" key="1">
    <source>
        <dbReference type="SAM" id="Phobius"/>
    </source>
</evidence>
<proteinExistence type="predicted"/>
<dbReference type="Gene3D" id="3.80.10.10">
    <property type="entry name" value="Ribonuclease Inhibitor"/>
    <property type="match status" value="1"/>
</dbReference>
<dbReference type="InterPro" id="IPR032675">
    <property type="entry name" value="LRR_dom_sf"/>
</dbReference>
<comment type="caution">
    <text evidence="2">The sequence shown here is derived from an EMBL/GenBank/DDBJ whole genome shotgun (WGS) entry which is preliminary data.</text>
</comment>
<dbReference type="EMBL" id="JBFXLS010000043">
    <property type="protein sequence ID" value="KAL2824507.1"/>
    <property type="molecule type" value="Genomic_DNA"/>
</dbReference>
<evidence type="ECO:0008006" key="4">
    <source>
        <dbReference type="Google" id="ProtNLM"/>
    </source>
</evidence>
<keyword evidence="1" id="KW-1133">Transmembrane helix</keyword>
<keyword evidence="3" id="KW-1185">Reference proteome</keyword>